<dbReference type="OrthoDB" id="3271139at2759"/>
<dbReference type="InterPro" id="IPR011009">
    <property type="entry name" value="Kinase-like_dom_sf"/>
</dbReference>
<feature type="compositionally biased region" description="Polar residues" evidence="1">
    <location>
        <begin position="730"/>
        <end position="747"/>
    </location>
</feature>
<evidence type="ECO:0000313" key="4">
    <source>
        <dbReference type="Proteomes" id="UP000186601"/>
    </source>
</evidence>
<dbReference type="SUPFAM" id="SSF56112">
    <property type="entry name" value="Protein kinase-like (PK-like)"/>
    <property type="match status" value="1"/>
</dbReference>
<keyword evidence="4" id="KW-1185">Reference proteome</keyword>
<dbReference type="Pfam" id="PF17667">
    <property type="entry name" value="Pkinase_fungal"/>
    <property type="match status" value="1"/>
</dbReference>
<dbReference type="Gene3D" id="1.10.510.10">
    <property type="entry name" value="Transferase(Phosphotransferase) domain 1"/>
    <property type="match status" value="1"/>
</dbReference>
<evidence type="ECO:0000259" key="2">
    <source>
        <dbReference type="Pfam" id="PF17667"/>
    </source>
</evidence>
<gene>
    <name evidence="3" type="ORF">PHLCEN_2v2507</name>
</gene>
<comment type="caution">
    <text evidence="3">The sequence shown here is derived from an EMBL/GenBank/DDBJ whole genome shotgun (WGS) entry which is preliminary data.</text>
</comment>
<feature type="compositionally biased region" description="Polar residues" evidence="1">
    <location>
        <begin position="25"/>
        <end position="35"/>
    </location>
</feature>
<protein>
    <recommendedName>
        <fullName evidence="2">Fungal-type protein kinase domain-containing protein</fullName>
    </recommendedName>
</protein>
<feature type="region of interest" description="Disordered" evidence="1">
    <location>
        <begin position="1"/>
        <end position="35"/>
    </location>
</feature>
<dbReference type="Proteomes" id="UP000186601">
    <property type="component" value="Unassembled WGS sequence"/>
</dbReference>
<dbReference type="STRING" id="98765.A0A2R6RLN9"/>
<reference evidence="3 4" key="1">
    <citation type="submission" date="2018-02" db="EMBL/GenBank/DDBJ databases">
        <title>Genome sequence of the basidiomycete white-rot fungus Phlebia centrifuga.</title>
        <authorList>
            <person name="Granchi Z."/>
            <person name="Peng M."/>
            <person name="de Vries R.P."/>
            <person name="Hilden K."/>
            <person name="Makela M.R."/>
            <person name="Grigoriev I."/>
            <person name="Riley R."/>
        </authorList>
    </citation>
    <scope>NUCLEOTIDE SEQUENCE [LARGE SCALE GENOMIC DNA]</scope>
    <source>
        <strain evidence="3 4">FBCC195</strain>
    </source>
</reference>
<proteinExistence type="predicted"/>
<feature type="region of interest" description="Disordered" evidence="1">
    <location>
        <begin position="131"/>
        <end position="159"/>
    </location>
</feature>
<sequence length="747" mass="84432">MAKRKPNRQAKSNLPRAASPAASKRTLTASCRSGSLQEKRQAAIDDAQGYSRLVPLQTFFRSQMPPVDLRLVKDVIKSLRSGQNPVIVGKRWADFQVDPAKSNHEVEEVIFRPLVDIMKAIAKAATVASSGGGPRCTYESNPNAVPESESRDNLTRPDGWIIRMGGKSSGKEAHWMDMAATGEFKKKENETTTADDHTNFVRFVLGMLFSNETELGWDPTLTRRENGQFDMEWHSKSGEKQVYRTLKLISDYGADALIGPAGRVWIAQRVVSGELIGDPAILKDIWIEDDRKREGDIIQEICDSLPADDRPESSKPFLTVLCHGDVLVPSADNTTHPDNHTLHLHGRFLSETCPIYRFTPAAVRKAPFCPLKTAVGTHHTEAMLHERYREPERIPISPKTHYRIVFKEVCRPIHDELSLPSVFKGLSQMPYALQLMHSAGWAHRNINTGSILLDCDGNVKLGDLEYAKEMNDENSHPSLMLNSDFVALEVQKRAYLFLDGKLLKPRKGNANHRIRVRYLASVRGEPPTPRSRDSDFDFDPCEAILVFKHIPLHDHESLWWVIAYFVFRRRLVGDNRLTDCVNKQERTASLIFKERLLFLTSHKALTNELSCLPSSIFALGAMLENMRAALGEAYKEASFYPGSWKEALDAIEKFMSTIDEKLSSKIPVLHGFMLQPLTLSDEEPEANKVNIDEEKPDRKRKRETPQDATACPECRRNQRAAKRVRLECNAPSSRTRSQTAGQRRQHQ</sequence>
<organism evidence="3 4">
    <name type="scientific">Hermanssonia centrifuga</name>
    <dbReference type="NCBI Taxonomy" id="98765"/>
    <lineage>
        <taxon>Eukaryota</taxon>
        <taxon>Fungi</taxon>
        <taxon>Dikarya</taxon>
        <taxon>Basidiomycota</taxon>
        <taxon>Agaricomycotina</taxon>
        <taxon>Agaricomycetes</taxon>
        <taxon>Polyporales</taxon>
        <taxon>Meruliaceae</taxon>
        <taxon>Hermanssonia</taxon>
    </lineage>
</organism>
<dbReference type="AlphaFoldDB" id="A0A2R6RLN9"/>
<name>A0A2R6RLN9_9APHY</name>
<feature type="region of interest" description="Disordered" evidence="1">
    <location>
        <begin position="683"/>
        <end position="747"/>
    </location>
</feature>
<evidence type="ECO:0000256" key="1">
    <source>
        <dbReference type="SAM" id="MobiDB-lite"/>
    </source>
</evidence>
<dbReference type="InterPro" id="IPR040976">
    <property type="entry name" value="Pkinase_fungal"/>
</dbReference>
<evidence type="ECO:0000313" key="3">
    <source>
        <dbReference type="EMBL" id="PSS30938.1"/>
    </source>
</evidence>
<dbReference type="EMBL" id="MLYV02000231">
    <property type="protein sequence ID" value="PSS30938.1"/>
    <property type="molecule type" value="Genomic_DNA"/>
</dbReference>
<accession>A0A2R6RLN9</accession>
<feature type="domain" description="Fungal-type protein kinase" evidence="2">
    <location>
        <begin position="193"/>
        <end position="565"/>
    </location>
</feature>